<dbReference type="GO" id="GO:0005576">
    <property type="term" value="C:extracellular region"/>
    <property type="evidence" value="ECO:0007669"/>
    <property type="project" value="UniProtKB-SubCell"/>
</dbReference>
<keyword evidence="5" id="KW-0732">Signal</keyword>
<dbReference type="SUPFAM" id="SSF57196">
    <property type="entry name" value="EGF/Laminin"/>
    <property type="match status" value="1"/>
</dbReference>
<comment type="subcellular location">
    <subcellularLocation>
        <location evidence="1">Secreted</location>
    </subcellularLocation>
</comment>
<evidence type="ECO:0000256" key="4">
    <source>
        <dbReference type="ARBA" id="ARBA00022536"/>
    </source>
</evidence>
<dbReference type="InterPro" id="IPR003306">
    <property type="entry name" value="WIF"/>
</dbReference>
<dbReference type="InterPro" id="IPR050969">
    <property type="entry name" value="Dev_Signal_Modulators"/>
</dbReference>
<keyword evidence="6" id="KW-0677">Repeat</keyword>
<dbReference type="InterPro" id="IPR013032">
    <property type="entry name" value="EGF-like_CS"/>
</dbReference>
<dbReference type="STRING" id="76193.A0A0N1INU9"/>
<dbReference type="Gene3D" id="2.10.25.10">
    <property type="entry name" value="Laminin"/>
    <property type="match status" value="3"/>
</dbReference>
<dbReference type="Gene3D" id="2.60.40.2170">
    <property type="entry name" value="Wnt, WIF domain"/>
    <property type="match status" value="1"/>
</dbReference>
<dbReference type="PROSITE" id="PS50814">
    <property type="entry name" value="WIF"/>
    <property type="match status" value="1"/>
</dbReference>
<dbReference type="SMART" id="SM00181">
    <property type="entry name" value="EGF"/>
    <property type="match status" value="5"/>
</dbReference>
<keyword evidence="4 9" id="KW-0245">EGF-like domain</keyword>
<proteinExistence type="predicted"/>
<evidence type="ECO:0000259" key="10">
    <source>
        <dbReference type="PROSITE" id="PS50026"/>
    </source>
</evidence>
<dbReference type="PROSITE" id="PS01186">
    <property type="entry name" value="EGF_2"/>
    <property type="match status" value="1"/>
</dbReference>
<dbReference type="AlphaFoldDB" id="A0A0N1INU9"/>
<dbReference type="PANTHER" id="PTHR14949">
    <property type="entry name" value="EGF-LIKE-DOMAIN, MULTIPLE 7, 8"/>
    <property type="match status" value="1"/>
</dbReference>
<dbReference type="Proteomes" id="UP000053240">
    <property type="component" value="Unassembled WGS sequence"/>
</dbReference>
<feature type="disulfide bond" evidence="9">
    <location>
        <begin position="181"/>
        <end position="191"/>
    </location>
</feature>
<keyword evidence="7 9" id="KW-1015">Disulfide bond</keyword>
<organism evidence="12 13">
    <name type="scientific">Papilio machaon</name>
    <name type="common">Old World swallowtail butterfly</name>
    <dbReference type="NCBI Taxonomy" id="76193"/>
    <lineage>
        <taxon>Eukaryota</taxon>
        <taxon>Metazoa</taxon>
        <taxon>Ecdysozoa</taxon>
        <taxon>Arthropoda</taxon>
        <taxon>Hexapoda</taxon>
        <taxon>Insecta</taxon>
        <taxon>Pterygota</taxon>
        <taxon>Neoptera</taxon>
        <taxon>Endopterygota</taxon>
        <taxon>Lepidoptera</taxon>
        <taxon>Glossata</taxon>
        <taxon>Ditrysia</taxon>
        <taxon>Papilionoidea</taxon>
        <taxon>Papilionidae</taxon>
        <taxon>Papilioninae</taxon>
        <taxon>Papilio</taxon>
    </lineage>
</organism>
<evidence type="ECO:0000256" key="6">
    <source>
        <dbReference type="ARBA" id="ARBA00022737"/>
    </source>
</evidence>
<sequence length="382" mass="42645">MSLSLTAGRRDYKNRMDSMEAKQNSDISLWIDERQVRMFSGISMQVFAILNGHISPYILDPNFSHKLPTIPSEVGYVNFTWRSRKRYQYHFDTLTSSDPKLLKPPVLSIKTQGRVPKAPKEFSIFLICLGNNSGVATFEIGLVLKNGRNIPLKGTPLRLNLKKECAQRGVYLERTGPDPECDKKCANQGWCNEEKICQCPEGYMGQHCRTALCYPQCMNGGNCTAPGLCSCPPGYQGRHCEGGICSQKCLNGGKCIQKDTCECPKGYYGLRCEFSKCVIPCLGGGRCKGVNKCRCPPGLGGDHCEVGRRAGPCPRPCRHGVCRSGVCVCEPGWRGRFCHRTHEVLSVLRPKNCDHNEPGLWKDAKYKRTLPLSMLYDIVIFT</sequence>
<dbReference type="PROSITE" id="PS50026">
    <property type="entry name" value="EGF_3"/>
    <property type="match status" value="3"/>
</dbReference>
<evidence type="ECO:0000259" key="11">
    <source>
        <dbReference type="PROSITE" id="PS50814"/>
    </source>
</evidence>
<evidence type="ECO:0000256" key="3">
    <source>
        <dbReference type="ARBA" id="ARBA00022525"/>
    </source>
</evidence>
<protein>
    <submittedName>
        <fullName evidence="12">Protein shifted</fullName>
    </submittedName>
</protein>
<keyword evidence="3" id="KW-0964">Secreted</keyword>
<dbReference type="Pfam" id="PF02019">
    <property type="entry name" value="WIF"/>
    <property type="match status" value="1"/>
</dbReference>
<feature type="disulfide bond" evidence="9">
    <location>
        <begin position="295"/>
        <end position="304"/>
    </location>
</feature>
<feature type="domain" description="EGF-like" evidence="10">
    <location>
        <begin position="274"/>
        <end position="305"/>
    </location>
</feature>
<keyword evidence="2" id="KW-0217">Developmental protein</keyword>
<reference evidence="12 13" key="1">
    <citation type="journal article" date="2015" name="Nat. Commun.">
        <title>Outbred genome sequencing and CRISPR/Cas9 gene editing in butterflies.</title>
        <authorList>
            <person name="Li X."/>
            <person name="Fan D."/>
            <person name="Zhang W."/>
            <person name="Liu G."/>
            <person name="Zhang L."/>
            <person name="Zhao L."/>
            <person name="Fang X."/>
            <person name="Chen L."/>
            <person name="Dong Y."/>
            <person name="Chen Y."/>
            <person name="Ding Y."/>
            <person name="Zhao R."/>
            <person name="Feng M."/>
            <person name="Zhu Y."/>
            <person name="Feng Y."/>
            <person name="Jiang X."/>
            <person name="Zhu D."/>
            <person name="Xiang H."/>
            <person name="Feng X."/>
            <person name="Li S."/>
            <person name="Wang J."/>
            <person name="Zhang G."/>
            <person name="Kronforst M.R."/>
            <person name="Wang W."/>
        </authorList>
    </citation>
    <scope>NUCLEOTIDE SEQUENCE [LARGE SCALE GENOMIC DNA]</scope>
    <source>
        <strain evidence="12">Ya'a_city_454_Pm</strain>
        <tissue evidence="12">Whole body</tissue>
    </source>
</reference>
<comment type="caution">
    <text evidence="9">Lacks conserved residue(s) required for the propagation of feature annotation.</text>
</comment>
<evidence type="ECO:0000256" key="5">
    <source>
        <dbReference type="ARBA" id="ARBA00022729"/>
    </source>
</evidence>
<evidence type="ECO:0000256" key="7">
    <source>
        <dbReference type="ARBA" id="ARBA00023157"/>
    </source>
</evidence>
<dbReference type="Pfam" id="PF12661">
    <property type="entry name" value="hEGF"/>
    <property type="match status" value="2"/>
</dbReference>
<accession>A0A0N1INU9</accession>
<dbReference type="InterPro" id="IPR000742">
    <property type="entry name" value="EGF"/>
</dbReference>
<dbReference type="SMART" id="SM00469">
    <property type="entry name" value="WIF"/>
    <property type="match status" value="1"/>
</dbReference>
<feature type="disulfide bond" evidence="9">
    <location>
        <begin position="199"/>
        <end position="208"/>
    </location>
</feature>
<feature type="disulfide bond" evidence="9">
    <location>
        <begin position="277"/>
        <end position="287"/>
    </location>
</feature>
<evidence type="ECO:0000256" key="2">
    <source>
        <dbReference type="ARBA" id="ARBA00022473"/>
    </source>
</evidence>
<dbReference type="InterPro" id="IPR038677">
    <property type="entry name" value="WIF_sf"/>
</dbReference>
<feature type="domain" description="EGF-like" evidence="10">
    <location>
        <begin position="177"/>
        <end position="209"/>
    </location>
</feature>
<feature type="disulfide bond" evidence="9">
    <location>
        <begin position="263"/>
        <end position="272"/>
    </location>
</feature>
<feature type="domain" description="EGF-like" evidence="10">
    <location>
        <begin position="241"/>
        <end position="273"/>
    </location>
</feature>
<evidence type="ECO:0000256" key="1">
    <source>
        <dbReference type="ARBA" id="ARBA00004613"/>
    </source>
</evidence>
<feature type="disulfide bond" evidence="9">
    <location>
        <begin position="245"/>
        <end position="255"/>
    </location>
</feature>
<dbReference type="PANTHER" id="PTHR14949:SF32">
    <property type="entry name" value="WNT INHIBITORY FACTOR 1"/>
    <property type="match status" value="1"/>
</dbReference>
<name>A0A0N1INU9_PAPMA</name>
<dbReference type="GO" id="GO:0009986">
    <property type="term" value="C:cell surface"/>
    <property type="evidence" value="ECO:0007669"/>
    <property type="project" value="TreeGrafter"/>
</dbReference>
<evidence type="ECO:0000313" key="13">
    <source>
        <dbReference type="Proteomes" id="UP000053240"/>
    </source>
</evidence>
<feature type="domain" description="WIF" evidence="11">
    <location>
        <begin position="29"/>
        <end position="165"/>
    </location>
</feature>
<dbReference type="InParanoid" id="A0A0N1INU9"/>
<evidence type="ECO:0000313" key="12">
    <source>
        <dbReference type="EMBL" id="KPJ10191.1"/>
    </source>
</evidence>
<dbReference type="Pfam" id="PF00008">
    <property type="entry name" value="EGF"/>
    <property type="match status" value="1"/>
</dbReference>
<keyword evidence="8" id="KW-0325">Glycoprotein</keyword>
<keyword evidence="13" id="KW-1185">Reference proteome</keyword>
<gene>
    <name evidence="12" type="ORF">RR48_05014</name>
</gene>
<dbReference type="GO" id="GO:0005102">
    <property type="term" value="F:signaling receptor binding"/>
    <property type="evidence" value="ECO:0007669"/>
    <property type="project" value="TreeGrafter"/>
</dbReference>
<evidence type="ECO:0000256" key="8">
    <source>
        <dbReference type="ARBA" id="ARBA00023180"/>
    </source>
</evidence>
<evidence type="ECO:0000256" key="9">
    <source>
        <dbReference type="PROSITE-ProRule" id="PRU00076"/>
    </source>
</evidence>
<dbReference type="PROSITE" id="PS00022">
    <property type="entry name" value="EGF_1"/>
    <property type="match status" value="2"/>
</dbReference>
<dbReference type="EMBL" id="KQ460970">
    <property type="protein sequence ID" value="KPJ10191.1"/>
    <property type="molecule type" value="Genomic_DNA"/>
</dbReference>